<name>A0A1G7I3N7_9EURY</name>
<reference evidence="2" key="1">
    <citation type="submission" date="2016-10" db="EMBL/GenBank/DDBJ databases">
        <authorList>
            <person name="Varghese N."/>
            <person name="Submissions S."/>
        </authorList>
    </citation>
    <scope>NUCLEOTIDE SEQUENCE [LARGE SCALE GENOMIC DNA]</scope>
    <source>
        <strain evidence="2">IBRC-M 10760</strain>
    </source>
</reference>
<sequence>MSRTATRLTSVTLAVGVALALLVAAGGLAAGHSGDDWMHHHDGGMWAGLG</sequence>
<dbReference type="AlphaFoldDB" id="A0A1G7I3N7"/>
<dbReference type="STRING" id="660518.SAMN05216218_103260"/>
<protein>
    <submittedName>
        <fullName evidence="1">Uncharacterized protein</fullName>
    </submittedName>
</protein>
<dbReference type="Proteomes" id="UP000199076">
    <property type="component" value="Unassembled WGS sequence"/>
</dbReference>
<evidence type="ECO:0000313" key="2">
    <source>
        <dbReference type="Proteomes" id="UP000199076"/>
    </source>
</evidence>
<organism evidence="1 2">
    <name type="scientific">Halorientalis regularis</name>
    <dbReference type="NCBI Taxonomy" id="660518"/>
    <lineage>
        <taxon>Archaea</taxon>
        <taxon>Methanobacteriati</taxon>
        <taxon>Methanobacteriota</taxon>
        <taxon>Stenosarchaea group</taxon>
        <taxon>Halobacteria</taxon>
        <taxon>Halobacteriales</taxon>
        <taxon>Haloarculaceae</taxon>
        <taxon>Halorientalis</taxon>
    </lineage>
</organism>
<proteinExistence type="predicted"/>
<dbReference type="RefSeq" id="WP_175452786.1">
    <property type="nucleotide sequence ID" value="NZ_FNBK01000003.1"/>
</dbReference>
<evidence type="ECO:0000313" key="1">
    <source>
        <dbReference type="EMBL" id="SDF07076.1"/>
    </source>
</evidence>
<dbReference type="EMBL" id="FNBK01000003">
    <property type="protein sequence ID" value="SDF07076.1"/>
    <property type="molecule type" value="Genomic_DNA"/>
</dbReference>
<accession>A0A1G7I3N7</accession>
<keyword evidence="2" id="KW-1185">Reference proteome</keyword>
<gene>
    <name evidence="1" type="ORF">SAMN05216218_103260</name>
</gene>